<dbReference type="CDD" id="cd06185">
    <property type="entry name" value="PDR_like"/>
    <property type="match status" value="1"/>
</dbReference>
<dbReference type="InterPro" id="IPR006058">
    <property type="entry name" value="2Fe2S_fd_BS"/>
</dbReference>
<gene>
    <name evidence="1" type="ORF">CBP36_05960</name>
</gene>
<accession>A0A240TR86</accession>
<dbReference type="InterPro" id="IPR050415">
    <property type="entry name" value="MRET"/>
</dbReference>
<dbReference type="Gene3D" id="3.10.20.30">
    <property type="match status" value="1"/>
</dbReference>
<protein>
    <submittedName>
        <fullName evidence="1">Phthalate 4,5-dioxygenase</fullName>
    </submittedName>
</protein>
<dbReference type="InterPro" id="IPR017938">
    <property type="entry name" value="Riboflavin_synthase-like_b-brl"/>
</dbReference>
<dbReference type="Pfam" id="PF00175">
    <property type="entry name" value="NAD_binding_1"/>
    <property type="match status" value="1"/>
</dbReference>
<accession>A0A240UBM8</accession>
<proteinExistence type="predicted"/>
<dbReference type="InterPro" id="IPR036010">
    <property type="entry name" value="2Fe-2S_ferredoxin-like_sf"/>
</dbReference>
<dbReference type="AlphaFoldDB" id="A0A240UBM8"/>
<accession>A0A240U027</accession>
<dbReference type="SUPFAM" id="SSF63380">
    <property type="entry name" value="Riboflavin synthase domain-like"/>
    <property type="match status" value="1"/>
</dbReference>
<dbReference type="InterPro" id="IPR039261">
    <property type="entry name" value="FNR_nucleotide-bd"/>
</dbReference>
<dbReference type="CDD" id="cd00207">
    <property type="entry name" value="fer2"/>
    <property type="match status" value="1"/>
</dbReference>
<dbReference type="PRINTS" id="PR00409">
    <property type="entry name" value="PHDIOXRDTASE"/>
</dbReference>
<dbReference type="InterPro" id="IPR001041">
    <property type="entry name" value="2Fe-2S_ferredoxin-type"/>
</dbReference>
<dbReference type="PROSITE" id="PS51085">
    <property type="entry name" value="2FE2S_FER_2"/>
    <property type="match status" value="1"/>
</dbReference>
<organism evidence="1 2">
    <name type="scientific">Acidovorax carolinensis</name>
    <dbReference type="NCBI Taxonomy" id="553814"/>
    <lineage>
        <taxon>Bacteria</taxon>
        <taxon>Pseudomonadati</taxon>
        <taxon>Pseudomonadota</taxon>
        <taxon>Betaproteobacteria</taxon>
        <taxon>Burkholderiales</taxon>
        <taxon>Comamonadaceae</taxon>
        <taxon>Acidovorax</taxon>
    </lineage>
</organism>
<keyword evidence="2" id="KW-1185">Reference proteome</keyword>
<dbReference type="GO" id="GO:0051537">
    <property type="term" value="F:2 iron, 2 sulfur cluster binding"/>
    <property type="evidence" value="ECO:0007669"/>
    <property type="project" value="UniProtKB-KW"/>
</dbReference>
<dbReference type="PANTHER" id="PTHR47354">
    <property type="entry name" value="NADH OXIDOREDUCTASE HCR"/>
    <property type="match status" value="1"/>
</dbReference>
<dbReference type="KEGG" id="acis:CBP35_12985"/>
<dbReference type="KEGG" id="acip:CBP36_05960"/>
<dbReference type="InterPro" id="IPR012675">
    <property type="entry name" value="Beta-grasp_dom_sf"/>
</dbReference>
<dbReference type="SUPFAM" id="SSF52343">
    <property type="entry name" value="Ferredoxin reductase-like, C-terminal NADP-linked domain"/>
    <property type="match status" value="1"/>
</dbReference>
<dbReference type="EMBL" id="CP021366">
    <property type="protein sequence ID" value="ART58462.1"/>
    <property type="molecule type" value="Genomic_DNA"/>
</dbReference>
<name>A0A240UBM8_9BURK</name>
<dbReference type="GO" id="GO:0051213">
    <property type="term" value="F:dioxygenase activity"/>
    <property type="evidence" value="ECO:0007669"/>
    <property type="project" value="UniProtKB-KW"/>
</dbReference>
<dbReference type="SUPFAM" id="SSF54292">
    <property type="entry name" value="2Fe-2S ferredoxin-like"/>
    <property type="match status" value="1"/>
</dbReference>
<dbReference type="Pfam" id="PF00111">
    <property type="entry name" value="Fer2"/>
    <property type="match status" value="1"/>
</dbReference>
<dbReference type="OrthoDB" id="370747at2"/>
<dbReference type="PANTHER" id="PTHR47354:SF1">
    <property type="entry name" value="CARNITINE MONOOXYGENASE REDUCTASE SUBUNIT"/>
    <property type="match status" value="1"/>
</dbReference>
<evidence type="ECO:0000313" key="1">
    <source>
        <dbReference type="EMBL" id="ART58462.1"/>
    </source>
</evidence>
<dbReference type="KEGG" id="acin:CBP34_05345"/>
<dbReference type="Proteomes" id="UP000194440">
    <property type="component" value="Chromosome"/>
</dbReference>
<dbReference type="PROSITE" id="PS00197">
    <property type="entry name" value="2FE2S_FER_1"/>
    <property type="match status" value="1"/>
</dbReference>
<dbReference type="GO" id="GO:0046872">
    <property type="term" value="F:metal ion binding"/>
    <property type="evidence" value="ECO:0007669"/>
    <property type="project" value="UniProtKB-KW"/>
</dbReference>
<evidence type="ECO:0000313" key="2">
    <source>
        <dbReference type="Proteomes" id="UP000194440"/>
    </source>
</evidence>
<sequence>MSTDTAMLRLQVVRAEPAARGIQLFEFRHPAGEKLPAFTAGAHIKLRTPSGATRQYSLSNDPAERDRYVIAVKREGNGRGGSLSLVEGVKAGATLEVGAPENLFELDTKASSFVLIAGGIGITPMIAMARSLLTEGTRRFKLYYLTRDAEGTAFLDELRAPEFASHVVLHHDQGDPARGFDLWPVLEKPGSATGQHVYCCGPKPLMDAVRDMTGHWPSSAVHFESFGGDTAPHADDQPFDVRLAHSGLTLTVPVGKSILDIVREHGVNVPSSCESGTCGSCKTRLIEGEADHRDLVLLDEEKTDHIMVCVSRAKSSCLVLDL</sequence>
<dbReference type="Gene3D" id="2.40.30.10">
    <property type="entry name" value="Translation factors"/>
    <property type="match status" value="1"/>
</dbReference>
<dbReference type="Gene3D" id="3.40.50.80">
    <property type="entry name" value="Nucleotide-binding domain of ferredoxin-NADP reductase (FNR) module"/>
    <property type="match status" value="1"/>
</dbReference>
<dbReference type="KEGG" id="acid:CBP33_05510"/>
<dbReference type="PROSITE" id="PS51384">
    <property type="entry name" value="FAD_FR"/>
    <property type="match status" value="1"/>
</dbReference>
<dbReference type="InterPro" id="IPR017927">
    <property type="entry name" value="FAD-bd_FR_type"/>
</dbReference>
<reference evidence="1" key="1">
    <citation type="submission" date="2017-05" db="EMBL/GenBank/DDBJ databases">
        <title>Polyphasic characterization of four soil-derived phenanthrene-degrading Acidovorax strains and proposal of Acidovorax phenanthrenivorans sp. nov.</title>
        <authorList>
            <person name="Singleton D."/>
            <person name="Lee J."/>
            <person name="Dickey A.N."/>
            <person name="Stroud A."/>
            <person name="Scholl E.H."/>
            <person name="Wright F.A."/>
            <person name="Aitken M.D."/>
        </authorList>
    </citation>
    <scope>NUCLEOTIDE SEQUENCE</scope>
    <source>
        <strain evidence="1">P4</strain>
    </source>
</reference>
<dbReference type="InterPro" id="IPR001433">
    <property type="entry name" value="OxRdtase_FAD/NAD-bd"/>
</dbReference>
<dbReference type="RefSeq" id="WP_086911739.1">
    <property type="nucleotide sequence ID" value="NZ_CP021359.1"/>
</dbReference>